<evidence type="ECO:0000256" key="11">
    <source>
        <dbReference type="ARBA" id="ARBA00023211"/>
    </source>
</evidence>
<dbReference type="NCBIfam" id="TIGR01205">
    <property type="entry name" value="D_ala_D_alaTIGR"/>
    <property type="match status" value="1"/>
</dbReference>
<keyword evidence="11" id="KW-0464">Manganese</keyword>
<dbReference type="InterPro" id="IPR013815">
    <property type="entry name" value="ATP_grasp_subdomain_1"/>
</dbReference>
<dbReference type="Gene3D" id="3.30.1490.20">
    <property type="entry name" value="ATP-grasp fold, A domain"/>
    <property type="match status" value="1"/>
</dbReference>
<accession>A0ABU2H571</accession>
<keyword evidence="8" id="KW-0460">Magnesium</keyword>
<sequence>MAEQRRIRVAVVFGGRSSEHVISCVTAGSVLSAIDPERYEVIPVGITPRGDWVLTDGDPGQLAIRDGQLPEVAEDTGSSLALPFHPDGSGLLQISPGAGPAALGEVDVVLPLLHGPFGEDGTIQGLFEMVGTRYVGAGVLGSAACMDKVVLKVLLEGQGFTVGPYVGITDRQWRLERKRVLDDVAALATPGDTTGSTVGFVKPARAGSSVGITRVADLTDTDAVVAAIEAAREHDPKVLVEAAIEGREIECGVLESPDGGWPEVSMPAEIHVDTEHDFYDFEAKYLAESDLTIPAELPADVVEKLRRTAAAAFDAAECEGLARVDFFYGADGTIYLNEINTMPGFTPTSAFPQMWAASGVDYPALVDRLLRTALARRTGLR</sequence>
<comment type="pathway">
    <text evidence="13">Cell wall biogenesis; peptidoglycan biosynthesis.</text>
</comment>
<dbReference type="SUPFAM" id="SSF52440">
    <property type="entry name" value="PreATP-grasp domain"/>
    <property type="match status" value="1"/>
</dbReference>
<evidence type="ECO:0000313" key="17">
    <source>
        <dbReference type="Proteomes" id="UP001250214"/>
    </source>
</evidence>
<comment type="cofactor">
    <cofactor evidence="1">
        <name>Mn(2+)</name>
        <dbReference type="ChEBI" id="CHEBI:29035"/>
    </cofactor>
</comment>
<reference evidence="17" key="1">
    <citation type="submission" date="2023-07" db="EMBL/GenBank/DDBJ databases">
        <title>Novel species in the genus Lipingzhangella isolated from Sambhar Salt Lake.</title>
        <authorList>
            <person name="Jiya N."/>
            <person name="Kajale S."/>
            <person name="Sharma A."/>
        </authorList>
    </citation>
    <scope>NUCLEOTIDE SEQUENCE [LARGE SCALE GENOMIC DNA]</scope>
    <source>
        <strain evidence="17">LS1_29</strain>
    </source>
</reference>
<dbReference type="PIRSF" id="PIRSF039102">
    <property type="entry name" value="Ddl/VanB"/>
    <property type="match status" value="1"/>
</dbReference>
<feature type="domain" description="ATP-grasp" evidence="15">
    <location>
        <begin position="152"/>
        <end position="371"/>
    </location>
</feature>
<comment type="similarity">
    <text evidence="3 13">Belongs to the D-alanine--D-alanine ligase family.</text>
</comment>
<organism evidence="16 17">
    <name type="scientific">Lipingzhangella rawalii</name>
    <dbReference type="NCBI Taxonomy" id="2055835"/>
    <lineage>
        <taxon>Bacteria</taxon>
        <taxon>Bacillati</taxon>
        <taxon>Actinomycetota</taxon>
        <taxon>Actinomycetes</taxon>
        <taxon>Streptosporangiales</taxon>
        <taxon>Nocardiopsidaceae</taxon>
        <taxon>Lipingzhangella</taxon>
    </lineage>
</organism>
<evidence type="ECO:0000313" key="16">
    <source>
        <dbReference type="EMBL" id="MDS1270457.1"/>
    </source>
</evidence>
<dbReference type="PANTHER" id="PTHR23132">
    <property type="entry name" value="D-ALANINE--D-ALANINE LIGASE"/>
    <property type="match status" value="1"/>
</dbReference>
<evidence type="ECO:0000256" key="10">
    <source>
        <dbReference type="ARBA" id="ARBA00022984"/>
    </source>
</evidence>
<dbReference type="PANTHER" id="PTHR23132:SF25">
    <property type="entry name" value="D-ALANINE--D-ALANINE LIGASE A"/>
    <property type="match status" value="1"/>
</dbReference>
<name>A0ABU2H571_9ACTN</name>
<evidence type="ECO:0000256" key="13">
    <source>
        <dbReference type="HAMAP-Rule" id="MF_00047"/>
    </source>
</evidence>
<protein>
    <recommendedName>
        <fullName evidence="13">D-alanine--D-alanine ligase</fullName>
        <ecNumber evidence="13">6.3.2.4</ecNumber>
    </recommendedName>
    <alternativeName>
        <fullName evidence="13">D-Ala-D-Ala ligase</fullName>
    </alternativeName>
    <alternativeName>
        <fullName evidence="13">D-alanylalanine synthetase</fullName>
    </alternativeName>
</protein>
<keyword evidence="9 13" id="KW-0133">Cell shape</keyword>
<evidence type="ECO:0000256" key="3">
    <source>
        <dbReference type="ARBA" id="ARBA00010871"/>
    </source>
</evidence>
<dbReference type="Pfam" id="PF01820">
    <property type="entry name" value="Dala_Dala_lig_N"/>
    <property type="match status" value="1"/>
</dbReference>
<dbReference type="Gene3D" id="3.30.470.20">
    <property type="entry name" value="ATP-grasp fold, B domain"/>
    <property type="match status" value="1"/>
</dbReference>
<evidence type="ECO:0000256" key="4">
    <source>
        <dbReference type="ARBA" id="ARBA00022598"/>
    </source>
</evidence>
<dbReference type="PROSITE" id="PS50975">
    <property type="entry name" value="ATP_GRASP"/>
    <property type="match status" value="1"/>
</dbReference>
<dbReference type="SUPFAM" id="SSF56059">
    <property type="entry name" value="Glutathione synthetase ATP-binding domain-like"/>
    <property type="match status" value="1"/>
</dbReference>
<keyword evidence="5" id="KW-0479">Metal-binding</keyword>
<dbReference type="EMBL" id="JAVLVT010000003">
    <property type="protein sequence ID" value="MDS1270457.1"/>
    <property type="molecule type" value="Genomic_DNA"/>
</dbReference>
<keyword evidence="4 13" id="KW-0436">Ligase</keyword>
<keyword evidence="7 14" id="KW-0067">ATP-binding</keyword>
<dbReference type="HAMAP" id="MF_00047">
    <property type="entry name" value="Dala_Dala_lig"/>
    <property type="match status" value="1"/>
</dbReference>
<dbReference type="PROSITE" id="PS00844">
    <property type="entry name" value="DALA_DALA_LIGASE_2"/>
    <property type="match status" value="1"/>
</dbReference>
<evidence type="ECO:0000256" key="6">
    <source>
        <dbReference type="ARBA" id="ARBA00022741"/>
    </source>
</evidence>
<dbReference type="Gene3D" id="3.40.50.20">
    <property type="match status" value="1"/>
</dbReference>
<evidence type="ECO:0000256" key="8">
    <source>
        <dbReference type="ARBA" id="ARBA00022842"/>
    </source>
</evidence>
<dbReference type="InterPro" id="IPR011095">
    <property type="entry name" value="Dala_Dala_lig_C"/>
</dbReference>
<evidence type="ECO:0000259" key="15">
    <source>
        <dbReference type="PROSITE" id="PS50975"/>
    </source>
</evidence>
<comment type="subcellular location">
    <subcellularLocation>
        <location evidence="13">Cytoplasm</location>
    </subcellularLocation>
</comment>
<gene>
    <name evidence="13" type="primary">ddl</name>
    <name evidence="16" type="ORF">RIF23_09135</name>
</gene>
<comment type="caution">
    <text evidence="16">The sequence shown here is derived from an EMBL/GenBank/DDBJ whole genome shotgun (WGS) entry which is preliminary data.</text>
</comment>
<dbReference type="Pfam" id="PF07478">
    <property type="entry name" value="Dala_Dala_lig_C"/>
    <property type="match status" value="1"/>
</dbReference>
<evidence type="ECO:0000256" key="12">
    <source>
        <dbReference type="ARBA" id="ARBA00023316"/>
    </source>
</evidence>
<keyword evidence="6 14" id="KW-0547">Nucleotide-binding</keyword>
<dbReference type="InterPro" id="IPR005905">
    <property type="entry name" value="D_ala_D_ala"/>
</dbReference>
<dbReference type="GO" id="GO:0016874">
    <property type="term" value="F:ligase activity"/>
    <property type="evidence" value="ECO:0007669"/>
    <property type="project" value="UniProtKB-KW"/>
</dbReference>
<evidence type="ECO:0000256" key="9">
    <source>
        <dbReference type="ARBA" id="ARBA00022960"/>
    </source>
</evidence>
<dbReference type="RefSeq" id="WP_310911964.1">
    <property type="nucleotide sequence ID" value="NZ_JAVLVT010000003.1"/>
</dbReference>
<comment type="catalytic activity">
    <reaction evidence="13">
        <text>2 D-alanine + ATP = D-alanyl-D-alanine + ADP + phosphate + H(+)</text>
        <dbReference type="Rhea" id="RHEA:11224"/>
        <dbReference type="ChEBI" id="CHEBI:15378"/>
        <dbReference type="ChEBI" id="CHEBI:30616"/>
        <dbReference type="ChEBI" id="CHEBI:43474"/>
        <dbReference type="ChEBI" id="CHEBI:57416"/>
        <dbReference type="ChEBI" id="CHEBI:57822"/>
        <dbReference type="ChEBI" id="CHEBI:456216"/>
        <dbReference type="EC" id="6.3.2.4"/>
    </reaction>
</comment>
<comment type="function">
    <text evidence="13">Cell wall formation.</text>
</comment>
<dbReference type="InterPro" id="IPR000291">
    <property type="entry name" value="D-Ala_lig_Van_CS"/>
</dbReference>
<evidence type="ECO:0000256" key="5">
    <source>
        <dbReference type="ARBA" id="ARBA00022723"/>
    </source>
</evidence>
<keyword evidence="10 13" id="KW-0573">Peptidoglycan synthesis</keyword>
<keyword evidence="17" id="KW-1185">Reference proteome</keyword>
<evidence type="ECO:0000256" key="14">
    <source>
        <dbReference type="PROSITE-ProRule" id="PRU00409"/>
    </source>
</evidence>
<dbReference type="InterPro" id="IPR016185">
    <property type="entry name" value="PreATP-grasp_dom_sf"/>
</dbReference>
<evidence type="ECO:0000256" key="2">
    <source>
        <dbReference type="ARBA" id="ARBA00001946"/>
    </source>
</evidence>
<keyword evidence="13" id="KW-0963">Cytoplasm</keyword>
<evidence type="ECO:0000256" key="1">
    <source>
        <dbReference type="ARBA" id="ARBA00001936"/>
    </source>
</evidence>
<comment type="cofactor">
    <cofactor evidence="2">
        <name>Mg(2+)</name>
        <dbReference type="ChEBI" id="CHEBI:18420"/>
    </cofactor>
</comment>
<keyword evidence="12 13" id="KW-0961">Cell wall biogenesis/degradation</keyword>
<dbReference type="NCBIfam" id="NF002528">
    <property type="entry name" value="PRK01966.1-4"/>
    <property type="match status" value="1"/>
</dbReference>
<proteinExistence type="inferred from homology"/>
<dbReference type="InterPro" id="IPR011127">
    <property type="entry name" value="Dala_Dala_lig_N"/>
</dbReference>
<dbReference type="EC" id="6.3.2.4" evidence="13"/>
<evidence type="ECO:0000256" key="7">
    <source>
        <dbReference type="ARBA" id="ARBA00022840"/>
    </source>
</evidence>
<dbReference type="PROSITE" id="PS00843">
    <property type="entry name" value="DALA_DALA_LIGASE_1"/>
    <property type="match status" value="1"/>
</dbReference>
<dbReference type="InterPro" id="IPR011761">
    <property type="entry name" value="ATP-grasp"/>
</dbReference>
<dbReference type="Proteomes" id="UP001250214">
    <property type="component" value="Unassembled WGS sequence"/>
</dbReference>